<comment type="caution">
    <text evidence="1">The sequence shown here is derived from an EMBL/GenBank/DDBJ whole genome shotgun (WGS) entry which is preliminary data.</text>
</comment>
<name>A0AAE0F3Y1_9CHLO</name>
<evidence type="ECO:0000313" key="1">
    <source>
        <dbReference type="EMBL" id="KAK3250898.1"/>
    </source>
</evidence>
<evidence type="ECO:0000313" key="2">
    <source>
        <dbReference type="Proteomes" id="UP001190700"/>
    </source>
</evidence>
<proteinExistence type="predicted"/>
<dbReference type="Proteomes" id="UP001190700">
    <property type="component" value="Unassembled WGS sequence"/>
</dbReference>
<sequence>MSTRTDAEAEDTRCKCGLQDKRDQLILCKDEKCNHEPGKCQRKQKGKGELRCARCTGYLRKPLKKLDDFDRETAIGFGTAFAVSLPEDTHKHLQERSAIMWTEGLLKVKNWEKLPEGAVSLTGGKLEVFHTSAGVGTSKMKSDFYDTVLHKDDRKHLDIFVEHVKGELLNGVKGEYTFENCAFLINMDLVQKKGKGKKEVVLSTLEGWQPWHLDQPLNKPLNVPAHHLAVIAYLGPSSPTRISTAPHASVEELCQSLGESTNPESSPAVLGCDSAFFEQCPLMFTKEHLDAFAVNVGGKAQVQLGDCALVGGVHQGVANADRTPRVVFSANLALQGVASYNPDVQLNPVNSALYWGFWKFSVREYIKYRLAGTDLASTCDTKHAEILATLVVDVKKGLKKAENTAKDLPQANSAR</sequence>
<dbReference type="EMBL" id="LGRX02026422">
    <property type="protein sequence ID" value="KAK3250898.1"/>
    <property type="molecule type" value="Genomic_DNA"/>
</dbReference>
<reference evidence="1 2" key="1">
    <citation type="journal article" date="2015" name="Genome Biol. Evol.">
        <title>Comparative Genomics of a Bacterivorous Green Alga Reveals Evolutionary Causalities and Consequences of Phago-Mixotrophic Mode of Nutrition.</title>
        <authorList>
            <person name="Burns J.A."/>
            <person name="Paasch A."/>
            <person name="Narechania A."/>
            <person name="Kim E."/>
        </authorList>
    </citation>
    <scope>NUCLEOTIDE SEQUENCE [LARGE SCALE GENOMIC DNA]</scope>
    <source>
        <strain evidence="1 2">PLY_AMNH</strain>
    </source>
</reference>
<organism evidence="1 2">
    <name type="scientific">Cymbomonas tetramitiformis</name>
    <dbReference type="NCBI Taxonomy" id="36881"/>
    <lineage>
        <taxon>Eukaryota</taxon>
        <taxon>Viridiplantae</taxon>
        <taxon>Chlorophyta</taxon>
        <taxon>Pyramimonadophyceae</taxon>
        <taxon>Pyramimonadales</taxon>
        <taxon>Pyramimonadaceae</taxon>
        <taxon>Cymbomonas</taxon>
    </lineage>
</organism>
<keyword evidence="2" id="KW-1185">Reference proteome</keyword>
<accession>A0AAE0F3Y1</accession>
<dbReference type="AlphaFoldDB" id="A0AAE0F3Y1"/>
<gene>
    <name evidence="1" type="ORF">CYMTET_39732</name>
</gene>
<protein>
    <submittedName>
        <fullName evidence="1">Uncharacterized protein</fullName>
    </submittedName>
</protein>